<dbReference type="Proteomes" id="UP000812077">
    <property type="component" value="Unassembled WGS sequence"/>
</dbReference>
<name>A0ABS6Y8J8_9BACT</name>
<organism evidence="3 4">
    <name type="scientific">Prevotella melaninogenica</name>
    <dbReference type="NCBI Taxonomy" id="28132"/>
    <lineage>
        <taxon>Bacteria</taxon>
        <taxon>Pseudomonadati</taxon>
        <taxon>Bacteroidota</taxon>
        <taxon>Bacteroidia</taxon>
        <taxon>Bacteroidales</taxon>
        <taxon>Prevotellaceae</taxon>
        <taxon>Prevotella</taxon>
    </lineage>
</organism>
<gene>
    <name evidence="3" type="ORF">KZO77_12515</name>
</gene>
<keyword evidence="2" id="KW-0732">Signal</keyword>
<keyword evidence="4" id="KW-1185">Reference proteome</keyword>
<feature type="chain" id="PRO_5045678975" evidence="2">
    <location>
        <begin position="30"/>
        <end position="567"/>
    </location>
</feature>
<sequence length="567" mass="61260">MKKSSFWFLPLILLLAVTLFSGCSNEVNSTNEDDDNAPADARGSLISFQLGASDYSNNTATTRATSENSNGRVVSTSTEKLGDGLEALVEVVETPAAKAATRSTSNAPAGKYTILAYKDGVQKAKWVLNYASNSTYTMAEGKAEQYLPAGAYQFYVFNDKVTFSNNKIVKSLANANKDALYYEGTVTIPNTKKHKLSFTLNPVFAQLFFKIKGYSNAAFKNDMSGTFEYAASTIPSTETVDPTTQSSTSENNASAGSIDVGSFTANQSNDVKTSYIVTNNGTCFLPGTDVTKLRFKFKSTAGGTVYGKAVKDKTLNITEPISGNLKAGNSYTVYVTIYYSEKYLFSDGTVGTLLSNKGKTPVGLVLNDNASLGDKLAIGISNVGNYAWSTLGSAGRGGVAKTNYNYDLNSLRKAIANADGYNETWYGSYTRTPNNAVKANHSGFPAFYYAARYKAQVNGKDWYLPGAGDWDKALKFFGITDAAAGYTKNNQTKHAWTSGLGYQLVEILFYQAGGDPFNDWYWAANAWNSANAAAMTVLIYDNSKTEKVHYGGAAKNSTAQVRAFIKY</sequence>
<protein>
    <submittedName>
        <fullName evidence="3">Fimbrillin family protein</fullName>
    </submittedName>
</protein>
<evidence type="ECO:0000313" key="3">
    <source>
        <dbReference type="EMBL" id="MBW4755831.1"/>
    </source>
</evidence>
<feature type="region of interest" description="Disordered" evidence="1">
    <location>
        <begin position="57"/>
        <end position="76"/>
    </location>
</feature>
<evidence type="ECO:0000256" key="1">
    <source>
        <dbReference type="SAM" id="MobiDB-lite"/>
    </source>
</evidence>
<comment type="caution">
    <text evidence="3">The sequence shown here is derived from an EMBL/GenBank/DDBJ whole genome shotgun (WGS) entry which is preliminary data.</text>
</comment>
<reference evidence="3 4" key="1">
    <citation type="submission" date="2021-07" db="EMBL/GenBank/DDBJ databases">
        <title>Genomic diversity and antimicrobial resistance of Prevotella spp. isolated from chronic lung disease airways.</title>
        <authorList>
            <person name="Webb K.A."/>
            <person name="Olagoke O.S."/>
            <person name="Baird T."/>
            <person name="Neill J."/>
            <person name="Pham A."/>
            <person name="Wells T.J."/>
            <person name="Ramsay K.A."/>
            <person name="Bell S.C."/>
            <person name="Sarovich D.S."/>
            <person name="Price E.P."/>
        </authorList>
    </citation>
    <scope>NUCLEOTIDE SEQUENCE [LARGE SCALE GENOMIC DNA]</scope>
    <source>
        <strain evidence="3 4">SCHI0027.S.6</strain>
    </source>
</reference>
<proteinExistence type="predicted"/>
<accession>A0ABS6Y8J8</accession>
<dbReference type="EMBL" id="JAHXCP010000035">
    <property type="protein sequence ID" value="MBW4755831.1"/>
    <property type="molecule type" value="Genomic_DNA"/>
</dbReference>
<dbReference type="RefSeq" id="WP_219434201.1">
    <property type="nucleotide sequence ID" value="NZ_JAHXCP010000035.1"/>
</dbReference>
<evidence type="ECO:0000256" key="2">
    <source>
        <dbReference type="SAM" id="SignalP"/>
    </source>
</evidence>
<evidence type="ECO:0000313" key="4">
    <source>
        <dbReference type="Proteomes" id="UP000812077"/>
    </source>
</evidence>
<dbReference type="PROSITE" id="PS51257">
    <property type="entry name" value="PROKAR_LIPOPROTEIN"/>
    <property type="match status" value="1"/>
</dbReference>
<feature type="signal peptide" evidence="2">
    <location>
        <begin position="1"/>
        <end position="29"/>
    </location>
</feature>